<feature type="compositionally biased region" description="Basic and acidic residues" evidence="1">
    <location>
        <begin position="66"/>
        <end position="88"/>
    </location>
</feature>
<name>A0A9P7B0V2_RHOMI</name>
<evidence type="ECO:0000256" key="1">
    <source>
        <dbReference type="SAM" id="MobiDB-lite"/>
    </source>
</evidence>
<feature type="compositionally biased region" description="Basic and acidic residues" evidence="1">
    <location>
        <begin position="540"/>
        <end position="552"/>
    </location>
</feature>
<dbReference type="OrthoDB" id="10685103at2759"/>
<organism evidence="2 3">
    <name type="scientific">Rhodotorula mucilaginosa</name>
    <name type="common">Yeast</name>
    <name type="synonym">Rhodotorula rubra</name>
    <dbReference type="NCBI Taxonomy" id="5537"/>
    <lineage>
        <taxon>Eukaryota</taxon>
        <taxon>Fungi</taxon>
        <taxon>Dikarya</taxon>
        <taxon>Basidiomycota</taxon>
        <taxon>Pucciniomycotina</taxon>
        <taxon>Microbotryomycetes</taxon>
        <taxon>Sporidiobolales</taxon>
        <taxon>Sporidiobolaceae</taxon>
        <taxon>Rhodotorula</taxon>
    </lineage>
</organism>
<gene>
    <name evidence="2" type="ORF">C6P46_003468</name>
</gene>
<dbReference type="EMBL" id="PUHQ01000281">
    <property type="protein sequence ID" value="KAG0653196.1"/>
    <property type="molecule type" value="Genomic_DNA"/>
</dbReference>
<protein>
    <submittedName>
        <fullName evidence="2">Uncharacterized protein</fullName>
    </submittedName>
</protein>
<dbReference type="CDD" id="cd00303">
    <property type="entry name" value="retropepsin_like"/>
    <property type="match status" value="1"/>
</dbReference>
<keyword evidence="3" id="KW-1185">Reference proteome</keyword>
<feature type="compositionally biased region" description="Low complexity" evidence="1">
    <location>
        <begin position="596"/>
        <end position="614"/>
    </location>
</feature>
<dbReference type="AlphaFoldDB" id="A0A9P7B0V2"/>
<sequence>MEATDPTSTPVAAPVVDSAKLPSIDPMDVWRSEPLQGDETAGPVPTLSARPRPPVSVASSASSLRRRQEYQRRFEQETAARQRRFEEEQEAARIKLEEELRLADLESEAGSVRPIPRGSAGDEQTDVAQRRLARVEQESASLQAEADSLRRVIGRKLASSFVLDPRSRSLASDSPPAAVDLFGHAKLKVDKPKAWSGQFDHLAREGFIRSVTNYFVSVRITPDTPIDATVLGVVRALFSADAPKSGGVSPQRWFDSQMDRNKFGSLADIFASMRAHWVDRDASDRARRALRTAEQGTMKAQEFGAVIDSLADECFDRVYDDDSRRDFFVDGLRREVREFYRVQLATWKDVHGDREPPFAKAVEIAARSDLFSGRAAEPYAAKSFSSPASKPLSGTKSLHVPKQPAIATTAPTSLASAAPASHWYDAATKWQAEHPMSQKATWHRSDGPELSKEVRCWNCGKVARHYSTACPNARVDLRKVIVAAIAHLGGDASLVGLGDPDSGMAGREAESESRIVEIEAPGKDDEATASRPEALSPRRSGRETEEVGDARTDSGSLASATITLSSSRSLSSPSAFKISLPMQAAVTTVGTELLQSSTSPSSTAPDSDSSVPSSGPRKKQNSNRRPPSRAPPAPPTVAAQPLTLPVSFGDGSAESVALIDSGAQADVVSPDLVHRLHMQVRRLDAPVHASLASGSDGV</sequence>
<proteinExistence type="predicted"/>
<evidence type="ECO:0000313" key="3">
    <source>
        <dbReference type="Proteomes" id="UP000777482"/>
    </source>
</evidence>
<feature type="non-terminal residue" evidence="2">
    <location>
        <position position="1"/>
    </location>
</feature>
<feature type="region of interest" description="Disordered" evidence="1">
    <location>
        <begin position="495"/>
        <end position="555"/>
    </location>
</feature>
<accession>A0A9P7B0V2</accession>
<feature type="compositionally biased region" description="Polar residues" evidence="1">
    <location>
        <begin position="1"/>
        <end position="10"/>
    </location>
</feature>
<feature type="region of interest" description="Disordered" evidence="1">
    <location>
        <begin position="1"/>
        <end position="88"/>
    </location>
</feature>
<feature type="region of interest" description="Disordered" evidence="1">
    <location>
        <begin position="591"/>
        <end position="646"/>
    </location>
</feature>
<comment type="caution">
    <text evidence="2">The sequence shown here is derived from an EMBL/GenBank/DDBJ whole genome shotgun (WGS) entry which is preliminary data.</text>
</comment>
<feature type="compositionally biased region" description="Basic and acidic residues" evidence="1">
    <location>
        <begin position="507"/>
        <end position="528"/>
    </location>
</feature>
<dbReference type="Proteomes" id="UP000777482">
    <property type="component" value="Unassembled WGS sequence"/>
</dbReference>
<reference evidence="2 3" key="1">
    <citation type="submission" date="2020-11" db="EMBL/GenBank/DDBJ databases">
        <title>Kefir isolates.</title>
        <authorList>
            <person name="Marcisauskas S."/>
            <person name="Kim Y."/>
            <person name="Blasche S."/>
        </authorList>
    </citation>
    <scope>NUCLEOTIDE SEQUENCE [LARGE SCALE GENOMIC DNA]</scope>
    <source>
        <strain evidence="2 3">KR</strain>
    </source>
</reference>
<feature type="compositionally biased region" description="Low complexity" evidence="1">
    <location>
        <begin position="636"/>
        <end position="645"/>
    </location>
</feature>
<evidence type="ECO:0000313" key="2">
    <source>
        <dbReference type="EMBL" id="KAG0653196.1"/>
    </source>
</evidence>